<proteinExistence type="predicted"/>
<sequence length="1322" mass="146425">MANQQWDTYKSEIERLYTHENRKLEDVMSYMETQHSWKKRQAHFTMFPNIVADQKFSKASYTRQIKKWGFRKHSESRNDEWISKRVAKRKRDGKESEVFIDGLQLHPKKVAKAKYGKGFVSTIAQFAPSPKTPEGYLVTTPQTTGMCLSWDSSLPWLRFKSFIDPPTEQGEMRSTHTRTSLDVNIIKFSAPPSPSSSLFVDSSRSGNVTKGASFELMQRLSSIVPWTKLKHLENIYSGSRTSAALSILMPEMEQGQLDRLATNLSTLKTGLRDQLNVVLYLISNNLMSPDEDTIFEEQKERDAELILGLLKDSGWDDLNHLRILLSTREPTAESIAEKVFESALRTSDFQIIESMLRSGMNPDGLIEALTEEVDGICFLTPLQFAAEQGSLPLIDLLTKYGADVEHGFADELGVTALYFAITSANCAAIRALFLRGAKVTRDCARAAGGLFLRRPQDCDLIEEIVEVYLNEHLEAGNNDPDLLVPAVINGNEWLIELFLDRGAKLNGFITSGDYIGRKDRKYCLLGLAVREGDVGIVRLLTGLSVGANQLPSSPPYVFPLTLAAMTGETEIAQILLDSGADVRAADEGETTLLEHAAQRSDFTLCQMLIKHGARIDREPCDVQKSPSALMTAVKKDDAHIVDLLINSNARTNDLFEVAPGSVLAAALEVGNDAVIDKLMNAGARYFGIRTRKIGNLQTAILMQEKEVLTDVLHLSGPQILASAILAGHEGLAYFLLQNAAHKEHEPRHTFATSDQKTPLEAAILMNNVKIVQALLERGVEVTDHALTYAIHKHIGLLPMLLRNFSGRAPTAVAASLMGPSMATLELLRETNVDFTGASQPLATRSTSYTWRKLWGDDVKSVLELAAGWNAKSTHLTYLLDWAAAAGIPWHPTLVSRALTRAILSGNHDQLAELMQLDFDLSCHIWCAEEQCNYSPLQAAVQAQLVWVVREMLMKGAGVNYLGDGRFRRTPLQIAVENGNMELFNILLHHGADVNGPAAVKGGATAVQIAAINGFIGIAQTLLDLGADVNGKPALYHGRTALMGAAEHGRIDMLHLLLDRGALIVGEHQFSFDEAVRLAKNNGHYAAARLLVSFKDSLVATGASVGNEDYDEYEVDDESEYEDEDEDDGNYEDGYGDEYEYEDGFEQPAEVARDLEADIGPAKLHLAATSLLPGSYTQTNPAPQHQPEAYASAETASRRLRSQYLSEMDETPKKVNSGGDMRNMALLKPGEARNVRQPYIYLNFYINPDIWVEDYPAVVYLYTTALSDQLWREAWIPFPQQLKSWVLFGWCKNICFREESSEQTGLVSMRETETGTEANDPGS</sequence>
<accession>A0A401KZZ7</accession>
<dbReference type="STRING" id="105351.A0A401KZZ7"/>
<evidence type="ECO:0000256" key="2">
    <source>
        <dbReference type="ARBA" id="ARBA00023043"/>
    </source>
</evidence>
<keyword evidence="2 3" id="KW-0040">ANK repeat</keyword>
<organism evidence="6 7">
    <name type="scientific">Aspergillus awamori</name>
    <name type="common">Black koji mold</name>
    <dbReference type="NCBI Taxonomy" id="105351"/>
    <lineage>
        <taxon>Eukaryota</taxon>
        <taxon>Fungi</taxon>
        <taxon>Dikarya</taxon>
        <taxon>Ascomycota</taxon>
        <taxon>Pezizomycotina</taxon>
        <taxon>Eurotiomycetes</taxon>
        <taxon>Eurotiomycetidae</taxon>
        <taxon>Eurotiales</taxon>
        <taxon>Aspergillaceae</taxon>
        <taxon>Aspergillus</taxon>
    </lineage>
</organism>
<feature type="repeat" description="ANK" evidence="3">
    <location>
        <begin position="754"/>
        <end position="781"/>
    </location>
</feature>
<feature type="compositionally biased region" description="Acidic residues" evidence="4">
    <location>
        <begin position="1107"/>
        <end position="1138"/>
    </location>
</feature>
<evidence type="ECO:0000259" key="5">
    <source>
        <dbReference type="Pfam" id="PF14420"/>
    </source>
</evidence>
<feature type="repeat" description="ANK" evidence="3">
    <location>
        <begin position="1036"/>
        <end position="1061"/>
    </location>
</feature>
<feature type="repeat" description="ANK" evidence="3">
    <location>
        <begin position="380"/>
        <end position="405"/>
    </location>
</feature>
<feature type="repeat" description="ANK" evidence="3">
    <location>
        <begin position="559"/>
        <end position="587"/>
    </location>
</feature>
<feature type="repeat" description="ANK" evidence="3">
    <location>
        <begin position="966"/>
        <end position="998"/>
    </location>
</feature>
<feature type="region of interest" description="Disordered" evidence="4">
    <location>
        <begin position="1173"/>
        <end position="1192"/>
    </location>
</feature>
<reference evidence="6 7" key="1">
    <citation type="submission" date="2016-09" db="EMBL/GenBank/DDBJ databases">
        <title>Aspergillus awamori IFM 58123T.</title>
        <authorList>
            <person name="Kusuya Y."/>
            <person name="Shimizu M."/>
            <person name="Takahashi H."/>
            <person name="Yaguchi T."/>
        </authorList>
    </citation>
    <scope>NUCLEOTIDE SEQUENCE [LARGE SCALE GENOMIC DNA]</scope>
    <source>
        <strain evidence="6 7">IFM 58123</strain>
    </source>
</reference>
<evidence type="ECO:0000313" key="7">
    <source>
        <dbReference type="Proteomes" id="UP000286921"/>
    </source>
</evidence>
<evidence type="ECO:0000256" key="4">
    <source>
        <dbReference type="SAM" id="MobiDB-lite"/>
    </source>
</evidence>
<keyword evidence="7" id="KW-1185">Reference proteome</keyword>
<dbReference type="Pfam" id="PF14420">
    <property type="entry name" value="Clr5"/>
    <property type="match status" value="1"/>
</dbReference>
<feature type="region of interest" description="Disordered" evidence="4">
    <location>
        <begin position="1105"/>
        <end position="1138"/>
    </location>
</feature>
<feature type="repeat" description="ANK" evidence="3">
    <location>
        <begin position="1001"/>
        <end position="1033"/>
    </location>
</feature>
<dbReference type="EMBL" id="BDHI01000021">
    <property type="protein sequence ID" value="GCB24959.1"/>
    <property type="molecule type" value="Genomic_DNA"/>
</dbReference>
<dbReference type="PANTHER" id="PTHR24198:SF165">
    <property type="entry name" value="ANKYRIN REPEAT-CONTAINING PROTEIN-RELATED"/>
    <property type="match status" value="1"/>
</dbReference>
<dbReference type="PROSITE" id="PS50088">
    <property type="entry name" value="ANK_REPEAT"/>
    <property type="match status" value="6"/>
</dbReference>
<feature type="domain" description="Clr5" evidence="5">
    <location>
        <begin position="4"/>
        <end position="72"/>
    </location>
</feature>
<dbReference type="SMART" id="SM00248">
    <property type="entry name" value="ANK"/>
    <property type="match status" value="11"/>
</dbReference>
<dbReference type="Pfam" id="PF12796">
    <property type="entry name" value="Ank_2"/>
    <property type="match status" value="4"/>
</dbReference>
<dbReference type="Proteomes" id="UP000286921">
    <property type="component" value="Unassembled WGS sequence"/>
</dbReference>
<keyword evidence="1" id="KW-0677">Repeat</keyword>
<name>A0A401KZZ7_ASPAW</name>
<dbReference type="InterPro" id="IPR025676">
    <property type="entry name" value="Clr5_dom"/>
</dbReference>
<evidence type="ECO:0000313" key="6">
    <source>
        <dbReference type="EMBL" id="GCB24959.1"/>
    </source>
</evidence>
<dbReference type="PANTHER" id="PTHR24198">
    <property type="entry name" value="ANKYRIN REPEAT AND PROTEIN KINASE DOMAIN-CONTAINING PROTEIN"/>
    <property type="match status" value="1"/>
</dbReference>
<dbReference type="InterPro" id="IPR036770">
    <property type="entry name" value="Ankyrin_rpt-contain_sf"/>
</dbReference>
<evidence type="ECO:0000256" key="3">
    <source>
        <dbReference type="PROSITE-ProRule" id="PRU00023"/>
    </source>
</evidence>
<protein>
    <submittedName>
        <fullName evidence="6">Ankyrin-1</fullName>
    </submittedName>
</protein>
<dbReference type="PROSITE" id="PS50297">
    <property type="entry name" value="ANK_REP_REGION"/>
    <property type="match status" value="6"/>
</dbReference>
<gene>
    <name evidence="6" type="ORF">AAWM_07844</name>
</gene>
<dbReference type="InterPro" id="IPR002110">
    <property type="entry name" value="Ankyrin_rpt"/>
</dbReference>
<dbReference type="Gene3D" id="1.25.40.20">
    <property type="entry name" value="Ankyrin repeat-containing domain"/>
    <property type="match status" value="4"/>
</dbReference>
<evidence type="ECO:0000256" key="1">
    <source>
        <dbReference type="ARBA" id="ARBA00022737"/>
    </source>
</evidence>
<comment type="caution">
    <text evidence="6">The sequence shown here is derived from an EMBL/GenBank/DDBJ whole genome shotgun (WGS) entry which is preliminary data.</text>
</comment>
<dbReference type="SUPFAM" id="SSF48403">
    <property type="entry name" value="Ankyrin repeat"/>
    <property type="match status" value="2"/>
</dbReference>